<dbReference type="Gene3D" id="3.40.1350.10">
    <property type="match status" value="1"/>
</dbReference>
<sequence length="141" mass="15857">MLEAKPDRSCSVKTLDSAGALDIRETGQYWETCAARFLWTRNIPTVATNIRSRFGELDLVAIEGPTLIFVEVKYRAPSKFGPSAFAVTGRQQKRIAQTAALFRSQRSEYCHLHCRFDIIGFDQLGGHVQMTWLKAAFSAIE</sequence>
<name>A0ABY6Q933_9GAMM</name>
<organism evidence="3 4">
    <name type="scientific">Candidatus Paraluminiphilus aquimaris</name>
    <dbReference type="NCBI Taxonomy" id="2518994"/>
    <lineage>
        <taxon>Bacteria</taxon>
        <taxon>Pseudomonadati</taxon>
        <taxon>Pseudomonadota</taxon>
        <taxon>Gammaproteobacteria</taxon>
        <taxon>Cellvibrionales</taxon>
        <taxon>Halieaceae</taxon>
        <taxon>Candidatus Paraluminiphilus</taxon>
    </lineage>
</organism>
<accession>A0ABY6Q933</accession>
<dbReference type="RefSeq" id="WP_420887689.1">
    <property type="nucleotide sequence ID" value="NZ_CP036501.1"/>
</dbReference>
<gene>
    <name evidence="3" type="ORF">E0F26_12085</name>
</gene>
<dbReference type="InterPro" id="IPR011856">
    <property type="entry name" value="tRNA_endonuc-like_dom_sf"/>
</dbReference>
<proteinExistence type="inferred from homology"/>
<protein>
    <recommendedName>
        <fullName evidence="2">UPF0102 protein E0F26_12085</fullName>
    </recommendedName>
</protein>
<dbReference type="NCBIfam" id="NF009150">
    <property type="entry name" value="PRK12497.1-3"/>
    <property type="match status" value="1"/>
</dbReference>
<evidence type="ECO:0000256" key="2">
    <source>
        <dbReference type="HAMAP-Rule" id="MF_00048"/>
    </source>
</evidence>
<dbReference type="SUPFAM" id="SSF52980">
    <property type="entry name" value="Restriction endonuclease-like"/>
    <property type="match status" value="1"/>
</dbReference>
<dbReference type="PANTHER" id="PTHR34039">
    <property type="entry name" value="UPF0102 PROTEIN YRAN"/>
    <property type="match status" value="1"/>
</dbReference>
<dbReference type="Pfam" id="PF02021">
    <property type="entry name" value="UPF0102"/>
    <property type="match status" value="1"/>
</dbReference>
<evidence type="ECO:0000313" key="4">
    <source>
        <dbReference type="Proteomes" id="UP001317963"/>
    </source>
</evidence>
<dbReference type="NCBIfam" id="TIGR00252">
    <property type="entry name" value="YraN family protein"/>
    <property type="match status" value="1"/>
</dbReference>
<dbReference type="EMBL" id="CP036501">
    <property type="protein sequence ID" value="UZP75430.1"/>
    <property type="molecule type" value="Genomic_DNA"/>
</dbReference>
<dbReference type="HAMAP" id="MF_00048">
    <property type="entry name" value="UPF0102"/>
    <property type="match status" value="1"/>
</dbReference>
<keyword evidence="4" id="KW-1185">Reference proteome</keyword>
<dbReference type="Proteomes" id="UP001317963">
    <property type="component" value="Chromosome"/>
</dbReference>
<comment type="similarity">
    <text evidence="1 2">Belongs to the UPF0102 family.</text>
</comment>
<reference evidence="3 4" key="1">
    <citation type="submission" date="2019-02" db="EMBL/GenBank/DDBJ databases">
        <title>Halieaceae_genomes.</title>
        <authorList>
            <person name="Li S.-H."/>
        </authorList>
    </citation>
    <scope>NUCLEOTIDE SEQUENCE [LARGE SCALE GENOMIC DNA]</scope>
    <source>
        <strain evidence="3 4">JH123</strain>
    </source>
</reference>
<evidence type="ECO:0000256" key="1">
    <source>
        <dbReference type="ARBA" id="ARBA00006738"/>
    </source>
</evidence>
<dbReference type="InterPro" id="IPR011335">
    <property type="entry name" value="Restrct_endonuc-II-like"/>
</dbReference>
<evidence type="ECO:0000313" key="3">
    <source>
        <dbReference type="EMBL" id="UZP75430.1"/>
    </source>
</evidence>
<dbReference type="InterPro" id="IPR003509">
    <property type="entry name" value="UPF0102_YraN-like"/>
</dbReference>
<dbReference type="PANTHER" id="PTHR34039:SF1">
    <property type="entry name" value="UPF0102 PROTEIN YRAN"/>
    <property type="match status" value="1"/>
</dbReference>